<dbReference type="Proteomes" id="UP000796880">
    <property type="component" value="Unassembled WGS sequence"/>
</dbReference>
<accession>A0A8K0GVF8</accession>
<dbReference type="GO" id="GO:0030915">
    <property type="term" value="C:Smc5-Smc6 complex"/>
    <property type="evidence" value="ECO:0007669"/>
    <property type="project" value="TreeGrafter"/>
</dbReference>
<comment type="caution">
    <text evidence="3">The sequence shown here is derived from an EMBL/GenBank/DDBJ whole genome shotgun (WGS) entry which is preliminary data.</text>
</comment>
<name>A0A8K0GVF8_9ROSA</name>
<evidence type="ECO:0000313" key="4">
    <source>
        <dbReference type="Proteomes" id="UP000796880"/>
    </source>
</evidence>
<dbReference type="PANTHER" id="PTHR45916">
    <property type="entry name" value="STRUCTURAL MAINTENANCE OF CHROMOSOMES PROTEIN 5"/>
    <property type="match status" value="1"/>
</dbReference>
<dbReference type="Gene3D" id="1.20.1700.10">
    <property type="entry name" value="AF1104-like"/>
    <property type="match status" value="1"/>
</dbReference>
<evidence type="ECO:0000256" key="2">
    <source>
        <dbReference type="SAM" id="Coils"/>
    </source>
</evidence>
<reference evidence="3" key="1">
    <citation type="submission" date="2020-03" db="EMBL/GenBank/DDBJ databases">
        <title>A high-quality chromosome-level genome assembly of a woody plant with both climbing and erect habits, Rhamnella rubrinervis.</title>
        <authorList>
            <person name="Lu Z."/>
            <person name="Yang Y."/>
            <person name="Zhu X."/>
            <person name="Sun Y."/>
        </authorList>
    </citation>
    <scope>NUCLEOTIDE SEQUENCE</scope>
    <source>
        <strain evidence="3">BYM</strain>
        <tissue evidence="3">Leaf</tissue>
    </source>
</reference>
<dbReference type="OrthoDB" id="10254973at2759"/>
<evidence type="ECO:0000256" key="1">
    <source>
        <dbReference type="ARBA" id="ARBA00023054"/>
    </source>
</evidence>
<proteinExistence type="predicted"/>
<dbReference type="PANTHER" id="PTHR45916:SF1">
    <property type="entry name" value="STRUCTURAL MAINTENANCE OF CHROMOSOMES PROTEIN 5"/>
    <property type="match status" value="1"/>
</dbReference>
<dbReference type="GO" id="GO:0000724">
    <property type="term" value="P:double-strand break repair via homologous recombination"/>
    <property type="evidence" value="ECO:0007669"/>
    <property type="project" value="TreeGrafter"/>
</dbReference>
<organism evidence="3 4">
    <name type="scientific">Rhamnella rubrinervis</name>
    <dbReference type="NCBI Taxonomy" id="2594499"/>
    <lineage>
        <taxon>Eukaryota</taxon>
        <taxon>Viridiplantae</taxon>
        <taxon>Streptophyta</taxon>
        <taxon>Embryophyta</taxon>
        <taxon>Tracheophyta</taxon>
        <taxon>Spermatophyta</taxon>
        <taxon>Magnoliopsida</taxon>
        <taxon>eudicotyledons</taxon>
        <taxon>Gunneridae</taxon>
        <taxon>Pentapetalae</taxon>
        <taxon>rosids</taxon>
        <taxon>fabids</taxon>
        <taxon>Rosales</taxon>
        <taxon>Rhamnaceae</taxon>
        <taxon>rhamnoid group</taxon>
        <taxon>Rhamneae</taxon>
        <taxon>Rhamnella</taxon>
    </lineage>
</organism>
<protein>
    <submittedName>
        <fullName evidence="3">Uncharacterized protein</fullName>
    </submittedName>
</protein>
<keyword evidence="1 2" id="KW-0175">Coiled coil</keyword>
<dbReference type="InterPro" id="IPR035073">
    <property type="entry name" value="At2g17340_3_helix_bundle"/>
</dbReference>
<evidence type="ECO:0000313" key="3">
    <source>
        <dbReference type="EMBL" id="KAF3438778.1"/>
    </source>
</evidence>
<dbReference type="GO" id="GO:0005634">
    <property type="term" value="C:nucleus"/>
    <property type="evidence" value="ECO:0007669"/>
    <property type="project" value="TreeGrafter"/>
</dbReference>
<dbReference type="AlphaFoldDB" id="A0A8K0GVF8"/>
<feature type="coiled-coil region" evidence="2">
    <location>
        <begin position="219"/>
        <end position="246"/>
    </location>
</feature>
<dbReference type="GO" id="GO:0003697">
    <property type="term" value="F:single-stranded DNA binding"/>
    <property type="evidence" value="ECO:0007669"/>
    <property type="project" value="TreeGrafter"/>
</dbReference>
<gene>
    <name evidence="3" type="ORF">FNV43_RR21542</name>
</gene>
<dbReference type="EMBL" id="VOIH02000009">
    <property type="protein sequence ID" value="KAF3438778.1"/>
    <property type="molecule type" value="Genomic_DNA"/>
</dbReference>
<sequence length="299" mass="34300">MVRRVIARSVGRVSLDYLHCKSPRMAEVGGSIPNMKNIKSQFANHDWKIVWESREANCVVDAAAKQTLASGLCFDFDYCSIDNFSIFIADLLVKDMSNYRACTIPYRFPSDNPRKPTSTEIAWTDLFLNSLPSFKKRAESDVTVPDAPIKAEKFAQSSQKEVAEIIRRFNIQVNNLTQDRVCEFAKLTPVQLLEETEKAVGDPQLPIQHRALVEKSKELKNMERAVERNGETLNQLKALIAEQERDVASSPSREEFLKKVESMRKKLPWLKYDMKKAENMEAKEQENGLKRSWMKLPKL</sequence>
<keyword evidence="4" id="KW-1185">Reference proteome</keyword>